<dbReference type="EMBL" id="JAYLVJ010000035">
    <property type="protein sequence ID" value="MEO1757194.1"/>
    <property type="molecule type" value="Genomic_DNA"/>
</dbReference>
<evidence type="ECO:0000313" key="1">
    <source>
        <dbReference type="EMBL" id="MEO1757194.1"/>
    </source>
</evidence>
<dbReference type="RefSeq" id="WP_233445227.1">
    <property type="nucleotide sequence ID" value="NZ_CP015958.1"/>
</dbReference>
<sequence>MASRSSLPQFPALPLHYRLHYLYLHFYAHSQKTRITGCVPDHIPSTHYFVLHVRAVHVTRFQRRDASCFDSVADVPSAITRASVLATTARTLCYMFRMCANAHFLLFVRAYVNSFNTNLHTHDCSQRTSQTLRTVKIHDVGRVGMYARS</sequence>
<keyword evidence="2" id="KW-1185">Reference proteome</keyword>
<dbReference type="Proteomes" id="UP001462961">
    <property type="component" value="Unassembled WGS sequence"/>
</dbReference>
<protein>
    <submittedName>
        <fullName evidence="1">Uncharacterized protein</fullName>
    </submittedName>
</protein>
<gene>
    <name evidence="1" type="ORF">VOI32_25065</name>
</gene>
<accession>A0ABV0E1B3</accession>
<evidence type="ECO:0000313" key="2">
    <source>
        <dbReference type="Proteomes" id="UP001462961"/>
    </source>
</evidence>
<organism evidence="1 2">
    <name type="scientific">Paraburkholderia caribensis</name>
    <dbReference type="NCBI Taxonomy" id="75105"/>
    <lineage>
        <taxon>Bacteria</taxon>
        <taxon>Pseudomonadati</taxon>
        <taxon>Pseudomonadota</taxon>
        <taxon>Betaproteobacteria</taxon>
        <taxon>Burkholderiales</taxon>
        <taxon>Burkholderiaceae</taxon>
        <taxon>Paraburkholderia</taxon>
    </lineage>
</organism>
<comment type="caution">
    <text evidence="1">The sequence shown here is derived from an EMBL/GenBank/DDBJ whole genome shotgun (WGS) entry which is preliminary data.</text>
</comment>
<reference evidence="1 2" key="1">
    <citation type="submission" date="2024-01" db="EMBL/GenBank/DDBJ databases">
        <title>The diversity of rhizobia nodulating Mimosa spp. in eleven states of Brazil covering several biomes is determined by host plant, location, and edaphic factors.</title>
        <authorList>
            <person name="Rouws L."/>
            <person name="Barauna A."/>
            <person name="Beukes C."/>
            <person name="De Faria S.M."/>
            <person name="Gross E."/>
            <person name="Dos Reis Junior F.B."/>
            <person name="Simon M."/>
            <person name="Maluk M."/>
            <person name="Odee D.W."/>
            <person name="Kenicer G."/>
            <person name="Young J.P.W."/>
            <person name="Reis V.M."/>
            <person name="Zilli J."/>
            <person name="James E.K."/>
        </authorList>
    </citation>
    <scope>NUCLEOTIDE SEQUENCE [LARGE SCALE GENOMIC DNA]</scope>
    <source>
        <strain evidence="1 2">JHI1651</strain>
    </source>
</reference>
<proteinExistence type="predicted"/>
<name>A0ABV0E1B3_9BURK</name>